<dbReference type="GO" id="GO:0044281">
    <property type="term" value="P:small molecule metabolic process"/>
    <property type="evidence" value="ECO:0007669"/>
    <property type="project" value="UniProtKB-ARBA"/>
</dbReference>
<keyword evidence="6" id="KW-1185">Reference proteome</keyword>
<reference evidence="5 6" key="1">
    <citation type="journal article" date="2020" name="Int. J. Syst. Evol. Microbiol.">
        <title>Reclassification of Streptomyces castelarensis and Streptomyces sporoclivatus as later heterotypic synonyms of Streptomyces antimycoticus.</title>
        <authorList>
            <person name="Komaki H."/>
            <person name="Tamura T."/>
        </authorList>
    </citation>
    <scope>NUCLEOTIDE SEQUENCE [LARGE SCALE GENOMIC DNA]</scope>
    <source>
        <strain evidence="5 6">NBRC 13459</strain>
    </source>
</reference>
<comment type="caution">
    <text evidence="5">The sequence shown here is derived from an EMBL/GenBank/DDBJ whole genome shotgun (WGS) entry which is preliminary data.</text>
</comment>
<name>A0A4D4L3S4_STRVO</name>
<evidence type="ECO:0000259" key="4">
    <source>
        <dbReference type="Pfam" id="PF01557"/>
    </source>
</evidence>
<sequence>MTRHESPSAPTTWSLVTAHTAGRGSFCAALGEDGIREVPALCGYPGGFEALQDWASLAPGLRGYDPREAAPVRGARLPAPVRYPRTVLVSGANHRDRPAGTMGDDATTRVQPFFFPKPPTTTVIGPDDPIVIPADERQKVDVEAELAVVIGRAGGDIPADRAAAHIAGYTIVNDVSARGPHRRGMPSPNPSPGTGRPPRDRTPSAPPVPASPRRGWCPIRTICPSGSPSTATRNR</sequence>
<evidence type="ECO:0000313" key="5">
    <source>
        <dbReference type="EMBL" id="GDY53816.1"/>
    </source>
</evidence>
<keyword evidence="2" id="KW-0479">Metal-binding</keyword>
<dbReference type="InterPro" id="IPR051121">
    <property type="entry name" value="FAH"/>
</dbReference>
<evidence type="ECO:0000256" key="1">
    <source>
        <dbReference type="ARBA" id="ARBA00010211"/>
    </source>
</evidence>
<dbReference type="PANTHER" id="PTHR42796:SF4">
    <property type="entry name" value="FUMARYLACETOACETATE HYDROLASE DOMAIN-CONTAINING PROTEIN 2A"/>
    <property type="match status" value="1"/>
</dbReference>
<dbReference type="InterPro" id="IPR011234">
    <property type="entry name" value="Fumarylacetoacetase-like_C"/>
</dbReference>
<gene>
    <name evidence="5" type="ORF">SVIO_044390</name>
</gene>
<feature type="region of interest" description="Disordered" evidence="3">
    <location>
        <begin position="175"/>
        <end position="235"/>
    </location>
</feature>
<comment type="similarity">
    <text evidence="1">Belongs to the FAH family.</text>
</comment>
<evidence type="ECO:0000256" key="2">
    <source>
        <dbReference type="ARBA" id="ARBA00022723"/>
    </source>
</evidence>
<evidence type="ECO:0000256" key="3">
    <source>
        <dbReference type="SAM" id="MobiDB-lite"/>
    </source>
</evidence>
<dbReference type="AlphaFoldDB" id="A0A4D4L3S4"/>
<accession>A0A4D4L3S4</accession>
<dbReference type="InterPro" id="IPR036663">
    <property type="entry name" value="Fumarylacetoacetase_C_sf"/>
</dbReference>
<dbReference type="Gene3D" id="3.90.850.10">
    <property type="entry name" value="Fumarylacetoacetase-like, C-terminal domain"/>
    <property type="match status" value="1"/>
</dbReference>
<evidence type="ECO:0000313" key="6">
    <source>
        <dbReference type="Proteomes" id="UP000301309"/>
    </source>
</evidence>
<organism evidence="5 6">
    <name type="scientific">Streptomyces violaceusniger</name>
    <dbReference type="NCBI Taxonomy" id="68280"/>
    <lineage>
        <taxon>Bacteria</taxon>
        <taxon>Bacillati</taxon>
        <taxon>Actinomycetota</taxon>
        <taxon>Actinomycetes</taxon>
        <taxon>Kitasatosporales</taxon>
        <taxon>Streptomycetaceae</taxon>
        <taxon>Streptomyces</taxon>
        <taxon>Streptomyces violaceusniger group</taxon>
    </lineage>
</organism>
<dbReference type="GO" id="GO:0003824">
    <property type="term" value="F:catalytic activity"/>
    <property type="evidence" value="ECO:0007669"/>
    <property type="project" value="InterPro"/>
</dbReference>
<dbReference type="Pfam" id="PF01557">
    <property type="entry name" value="FAA_hydrolase"/>
    <property type="match status" value="1"/>
</dbReference>
<feature type="domain" description="Fumarylacetoacetase-like C-terminal" evidence="4">
    <location>
        <begin position="105"/>
        <end position="186"/>
    </location>
</feature>
<dbReference type="EMBL" id="BJHW01000001">
    <property type="protein sequence ID" value="GDY53816.1"/>
    <property type="molecule type" value="Genomic_DNA"/>
</dbReference>
<dbReference type="PANTHER" id="PTHR42796">
    <property type="entry name" value="FUMARYLACETOACETATE HYDROLASE DOMAIN-CONTAINING PROTEIN 2A-RELATED"/>
    <property type="match status" value="1"/>
</dbReference>
<dbReference type="Proteomes" id="UP000301309">
    <property type="component" value="Unassembled WGS sequence"/>
</dbReference>
<protein>
    <recommendedName>
        <fullName evidence="4">Fumarylacetoacetase-like C-terminal domain-containing protein</fullName>
    </recommendedName>
</protein>
<dbReference type="SUPFAM" id="SSF56529">
    <property type="entry name" value="FAH"/>
    <property type="match status" value="1"/>
</dbReference>
<feature type="compositionally biased region" description="Polar residues" evidence="3">
    <location>
        <begin position="224"/>
        <end position="235"/>
    </location>
</feature>
<dbReference type="GO" id="GO:0046872">
    <property type="term" value="F:metal ion binding"/>
    <property type="evidence" value="ECO:0007669"/>
    <property type="project" value="UniProtKB-KW"/>
</dbReference>
<proteinExistence type="inferred from homology"/>